<evidence type="ECO:0000259" key="8">
    <source>
        <dbReference type="Pfam" id="PF00749"/>
    </source>
</evidence>
<dbReference type="Gene3D" id="3.40.50.620">
    <property type="entry name" value="HUPs"/>
    <property type="match status" value="1"/>
</dbReference>
<protein>
    <submittedName>
        <fullName evidence="9">Glutamyl-tRNA synthetase, putative</fullName>
        <ecNumber evidence="9">6.1.1.17</ecNumber>
    </submittedName>
</protein>
<name>L1LES5_THEEQ</name>
<dbReference type="EMBL" id="ACOU01000002">
    <property type="protein sequence ID" value="EKX73764.1"/>
    <property type="molecule type" value="Genomic_DNA"/>
</dbReference>
<dbReference type="SUPFAM" id="SSF52374">
    <property type="entry name" value="Nucleotidylyl transferase"/>
    <property type="match status" value="1"/>
</dbReference>
<dbReference type="GO" id="GO:0006424">
    <property type="term" value="P:glutamyl-tRNA aminoacylation"/>
    <property type="evidence" value="ECO:0007669"/>
    <property type="project" value="InterPro"/>
</dbReference>
<dbReference type="STRING" id="1537102.L1LES5"/>
<dbReference type="InterPro" id="IPR014729">
    <property type="entry name" value="Rossmann-like_a/b/a_fold"/>
</dbReference>
<evidence type="ECO:0000256" key="5">
    <source>
        <dbReference type="ARBA" id="ARBA00022917"/>
    </source>
</evidence>
<evidence type="ECO:0000256" key="2">
    <source>
        <dbReference type="ARBA" id="ARBA00022598"/>
    </source>
</evidence>
<keyword evidence="5 7" id="KW-0648">Protein biosynthesis</keyword>
<dbReference type="Proteomes" id="UP000031512">
    <property type="component" value="Unassembled WGS sequence"/>
</dbReference>
<dbReference type="SUPFAM" id="SSF48163">
    <property type="entry name" value="An anticodon-binding domain of class I aminoacyl-tRNA synthetases"/>
    <property type="match status" value="1"/>
</dbReference>
<keyword evidence="6 7" id="KW-0030">Aminoacyl-tRNA synthetase</keyword>
<dbReference type="GO" id="GO:0000049">
    <property type="term" value="F:tRNA binding"/>
    <property type="evidence" value="ECO:0007669"/>
    <property type="project" value="InterPro"/>
</dbReference>
<evidence type="ECO:0000256" key="6">
    <source>
        <dbReference type="ARBA" id="ARBA00023146"/>
    </source>
</evidence>
<dbReference type="PANTHER" id="PTHR43311">
    <property type="entry name" value="GLUTAMATE--TRNA LIGASE"/>
    <property type="match status" value="1"/>
</dbReference>
<comment type="similarity">
    <text evidence="1">Belongs to the class-I aminoacyl-tRNA synthetase family. Glutamate--tRNA ligase type 1 subfamily.</text>
</comment>
<dbReference type="InterPro" id="IPR020058">
    <property type="entry name" value="Glu/Gln-tRNA-synth_Ib_cat-dom"/>
</dbReference>
<sequence length="465" mass="54074">MGSIRTYVYNYLFSRGLGGKVILRMDDTDSSRLKIGSEQDILSGLKWLGLLWDEGLEVSGNYGPYYQSQRNNIYTLYANKLIEEGKAYRCFCTKEEIDSKREKAIENGIPYKYDKLCRKLDDKTLSENLKSNKPYTIRIKSNETYDHDFILLRSNGVATYNFTTSVDDYLMKITHVIRGIEHHDNTLKQKQILEALGCKIPEYIHCSLVLNPNKTKISKRDDNYITVSKLRNEGISPLVLINYLALLGTSYANSGTVYGLDDLVKLFSLDMITNVPIVFDYDRLKWMNKLYITSIDIETFLHELFEHIDFLEENDNLKMDSKSLKLIAERIVCPFKKQTHTYKEFVSIIYNSLAYDAPHFEDLNDKGMITQALNDFKTRIVELTKKCSHSEELYSNFLNVVKELEKLKSAKYNISTIRYMMTGHKSGPPFMEMVKIWKIAEEYKIENFITLRERIAILDSLKIKV</sequence>
<dbReference type="PANTHER" id="PTHR43311:SF2">
    <property type="entry name" value="GLUTAMATE--TRNA LIGASE, MITOCHONDRIAL-RELATED"/>
    <property type="match status" value="1"/>
</dbReference>
<accession>L1LES5</accession>
<dbReference type="GO" id="GO:0004818">
    <property type="term" value="F:glutamate-tRNA ligase activity"/>
    <property type="evidence" value="ECO:0007669"/>
    <property type="project" value="UniProtKB-EC"/>
</dbReference>
<evidence type="ECO:0000256" key="4">
    <source>
        <dbReference type="ARBA" id="ARBA00022840"/>
    </source>
</evidence>
<proteinExistence type="inferred from homology"/>
<dbReference type="GO" id="GO:0005739">
    <property type="term" value="C:mitochondrion"/>
    <property type="evidence" value="ECO:0007669"/>
    <property type="project" value="TreeGrafter"/>
</dbReference>
<feature type="domain" description="Glutamyl/glutaminyl-tRNA synthetase class Ib catalytic" evidence="8">
    <location>
        <begin position="2"/>
        <end position="286"/>
    </location>
</feature>
<reference evidence="9 10" key="1">
    <citation type="journal article" date="2012" name="BMC Genomics">
        <title>Comparative genomic analysis and phylogenetic position of Theileria equi.</title>
        <authorList>
            <person name="Kappmeyer L.S."/>
            <person name="Thiagarajan M."/>
            <person name="Herndon D.R."/>
            <person name="Ramsay J.D."/>
            <person name="Caler E."/>
            <person name="Djikeng A."/>
            <person name="Gillespie J.J."/>
            <person name="Lau A.O."/>
            <person name="Roalson E.H."/>
            <person name="Silva J.C."/>
            <person name="Silva M.G."/>
            <person name="Suarez C.E."/>
            <person name="Ueti M.W."/>
            <person name="Nene V.M."/>
            <person name="Mealey R.H."/>
            <person name="Knowles D.P."/>
            <person name="Brayton K.A."/>
        </authorList>
    </citation>
    <scope>NUCLEOTIDE SEQUENCE [LARGE SCALE GENOMIC DNA]</scope>
    <source>
        <strain evidence="9 10">WA</strain>
    </source>
</reference>
<evidence type="ECO:0000256" key="3">
    <source>
        <dbReference type="ARBA" id="ARBA00022741"/>
    </source>
</evidence>
<dbReference type="eggNOG" id="KOG1149">
    <property type="taxonomic scope" value="Eukaryota"/>
</dbReference>
<dbReference type="InterPro" id="IPR008925">
    <property type="entry name" value="aa_tRNA-synth_I_cd-bd_sf"/>
</dbReference>
<dbReference type="GeneID" id="15803128"/>
<keyword evidence="4 7" id="KW-0067">ATP-binding</keyword>
<organism evidence="9 10">
    <name type="scientific">Theileria equi strain WA</name>
    <dbReference type="NCBI Taxonomy" id="1537102"/>
    <lineage>
        <taxon>Eukaryota</taxon>
        <taxon>Sar</taxon>
        <taxon>Alveolata</taxon>
        <taxon>Apicomplexa</taxon>
        <taxon>Aconoidasida</taxon>
        <taxon>Piroplasmida</taxon>
        <taxon>Theileriidae</taxon>
        <taxon>Theileria</taxon>
    </lineage>
</organism>
<gene>
    <name evidence="9" type="ORF">BEWA_038010</name>
</gene>
<dbReference type="RefSeq" id="XP_004833216.1">
    <property type="nucleotide sequence ID" value="XM_004833159.1"/>
</dbReference>
<dbReference type="KEGG" id="beq:BEWA_038010"/>
<dbReference type="AlphaFoldDB" id="L1LES5"/>
<evidence type="ECO:0000256" key="7">
    <source>
        <dbReference type="RuleBase" id="RU363037"/>
    </source>
</evidence>
<dbReference type="EC" id="6.1.1.17" evidence="9"/>
<dbReference type="InterPro" id="IPR004527">
    <property type="entry name" value="Glu-tRNA-ligase_bac/mito"/>
</dbReference>
<dbReference type="NCBIfam" id="TIGR00464">
    <property type="entry name" value="gltX_bact"/>
    <property type="match status" value="1"/>
</dbReference>
<dbReference type="InterPro" id="IPR049940">
    <property type="entry name" value="GluQ/Sye"/>
</dbReference>
<dbReference type="Pfam" id="PF00749">
    <property type="entry name" value="tRNA-synt_1c"/>
    <property type="match status" value="1"/>
</dbReference>
<dbReference type="GO" id="GO:0005524">
    <property type="term" value="F:ATP binding"/>
    <property type="evidence" value="ECO:0007669"/>
    <property type="project" value="UniProtKB-KW"/>
</dbReference>
<evidence type="ECO:0000313" key="10">
    <source>
        <dbReference type="Proteomes" id="UP000031512"/>
    </source>
</evidence>
<evidence type="ECO:0000313" key="9">
    <source>
        <dbReference type="EMBL" id="EKX73764.1"/>
    </source>
</evidence>
<dbReference type="InterPro" id="IPR000924">
    <property type="entry name" value="Glu/Gln-tRNA-synth"/>
</dbReference>
<keyword evidence="2 7" id="KW-0436">Ligase</keyword>
<dbReference type="VEuPathDB" id="PiroplasmaDB:BEWA_038010"/>
<evidence type="ECO:0000256" key="1">
    <source>
        <dbReference type="ARBA" id="ARBA00007894"/>
    </source>
</evidence>
<keyword evidence="10" id="KW-1185">Reference proteome</keyword>
<dbReference type="OrthoDB" id="428822at2759"/>
<comment type="caution">
    <text evidence="9">The sequence shown here is derived from an EMBL/GenBank/DDBJ whole genome shotgun (WGS) entry which is preliminary data.</text>
</comment>
<dbReference type="PRINTS" id="PR00987">
    <property type="entry name" value="TRNASYNTHGLU"/>
</dbReference>
<keyword evidence="3 7" id="KW-0547">Nucleotide-binding</keyword>